<dbReference type="InterPro" id="IPR056953">
    <property type="entry name" value="CUT_N"/>
</dbReference>
<dbReference type="Proteomes" id="UP000095283">
    <property type="component" value="Unplaced"/>
</dbReference>
<proteinExistence type="predicted"/>
<name>A0A1I7XEW7_HETBA</name>
<feature type="domain" description="ZP" evidence="9">
    <location>
        <begin position="59"/>
        <end position="301"/>
    </location>
</feature>
<keyword evidence="5" id="KW-0732">Signal</keyword>
<evidence type="ECO:0000313" key="10">
    <source>
        <dbReference type="Proteomes" id="UP000095283"/>
    </source>
</evidence>
<keyword evidence="3" id="KW-1003">Cell membrane</keyword>
<sequence>MEARGGASSALHKGIKGLILIDHFTAMLRFLPLLTITVSVWGASPPVLDNGVAGLPEVDCMEDRVRLTFKTQRPFQGRIFVKGLVEKDPCVNNYLSNTNKAVTFELRNGDCNMRRTRMLSPEQRGVEQSITVIISFHSTFITKVDRAYRCTCFYMEADKVVTSRFDVSMLPTTDLIDTARMPLCTYSVRKDSVTGPIAQYAQVGEALYHVWQCESDMFSMLVHSCFVDDGNGQDRKPLLDEHGCAIDPIIVPDLVYNKENNLAFVEVNAFKFADKISTYFQCAVSTCMISEGMCVGKTPPRCGPAIQHFRIVREVPTVRNKTHTKWVHLDNTMDLSAQKITVLDLEENGAFPLDNVARLPTAHLVNSGTHLHPVCIGPQIASVLTALSAFSVLTTAVLTLSLVKTRKQKNTM</sequence>
<dbReference type="SMART" id="SM00241">
    <property type="entry name" value="ZP"/>
    <property type="match status" value="1"/>
</dbReference>
<dbReference type="InterPro" id="IPR051962">
    <property type="entry name" value="Cuticlin"/>
</dbReference>
<reference evidence="11" key="1">
    <citation type="submission" date="2016-11" db="UniProtKB">
        <authorList>
            <consortium name="WormBaseParasite"/>
        </authorList>
    </citation>
    <scope>IDENTIFICATION</scope>
</reference>
<dbReference type="Pfam" id="PF25057">
    <property type="entry name" value="CUT_N"/>
    <property type="match status" value="1"/>
</dbReference>
<dbReference type="InterPro" id="IPR001507">
    <property type="entry name" value="ZP_dom"/>
</dbReference>
<evidence type="ECO:0000256" key="2">
    <source>
        <dbReference type="ARBA" id="ARBA00022460"/>
    </source>
</evidence>
<evidence type="ECO:0000259" key="9">
    <source>
        <dbReference type="PROSITE" id="PS51034"/>
    </source>
</evidence>
<evidence type="ECO:0000256" key="7">
    <source>
        <dbReference type="ARBA" id="ARBA00023136"/>
    </source>
</evidence>
<keyword evidence="7 8" id="KW-0472">Membrane</keyword>
<dbReference type="PROSITE" id="PS51034">
    <property type="entry name" value="ZP_2"/>
    <property type="match status" value="1"/>
</dbReference>
<dbReference type="InterPro" id="IPR057475">
    <property type="entry name" value="CUT_C"/>
</dbReference>
<feature type="transmembrane region" description="Helical" evidence="8">
    <location>
        <begin position="380"/>
        <end position="403"/>
    </location>
</feature>
<dbReference type="GO" id="GO:0042302">
    <property type="term" value="F:structural constituent of cuticle"/>
    <property type="evidence" value="ECO:0007669"/>
    <property type="project" value="UniProtKB-KW"/>
</dbReference>
<evidence type="ECO:0000256" key="8">
    <source>
        <dbReference type="SAM" id="Phobius"/>
    </source>
</evidence>
<organism evidence="10 11">
    <name type="scientific">Heterorhabditis bacteriophora</name>
    <name type="common">Entomopathogenic nematode worm</name>
    <dbReference type="NCBI Taxonomy" id="37862"/>
    <lineage>
        <taxon>Eukaryota</taxon>
        <taxon>Metazoa</taxon>
        <taxon>Ecdysozoa</taxon>
        <taxon>Nematoda</taxon>
        <taxon>Chromadorea</taxon>
        <taxon>Rhabditida</taxon>
        <taxon>Rhabditina</taxon>
        <taxon>Rhabditomorpha</taxon>
        <taxon>Strongyloidea</taxon>
        <taxon>Heterorhabditidae</taxon>
        <taxon>Heterorhabditis</taxon>
    </lineage>
</organism>
<evidence type="ECO:0000256" key="5">
    <source>
        <dbReference type="ARBA" id="ARBA00022729"/>
    </source>
</evidence>
<keyword evidence="10" id="KW-1185">Reference proteome</keyword>
<comment type="subcellular location">
    <subcellularLocation>
        <location evidence="1">Cell membrane</location>
        <topology evidence="1">Single-pass type I membrane protein</topology>
    </subcellularLocation>
</comment>
<dbReference type="AlphaFoldDB" id="A0A1I7XEW7"/>
<dbReference type="WBParaSite" id="Hba_16074">
    <property type="protein sequence ID" value="Hba_16074"/>
    <property type="gene ID" value="Hba_16074"/>
</dbReference>
<evidence type="ECO:0000256" key="1">
    <source>
        <dbReference type="ARBA" id="ARBA00004251"/>
    </source>
</evidence>
<evidence type="ECO:0000256" key="6">
    <source>
        <dbReference type="ARBA" id="ARBA00022989"/>
    </source>
</evidence>
<dbReference type="GO" id="GO:0005886">
    <property type="term" value="C:plasma membrane"/>
    <property type="evidence" value="ECO:0007669"/>
    <property type="project" value="UniProtKB-SubCell"/>
</dbReference>
<evidence type="ECO:0000256" key="4">
    <source>
        <dbReference type="ARBA" id="ARBA00022692"/>
    </source>
</evidence>
<dbReference type="PANTHER" id="PTHR22907">
    <property type="entry name" value="GH04558P"/>
    <property type="match status" value="1"/>
</dbReference>
<evidence type="ECO:0000313" key="11">
    <source>
        <dbReference type="WBParaSite" id="Hba_16074"/>
    </source>
</evidence>
<dbReference type="PANTHER" id="PTHR22907:SF27">
    <property type="entry name" value="ZP DOMAIN-CONTAINING PROTEIN"/>
    <property type="match status" value="1"/>
</dbReference>
<protein>
    <submittedName>
        <fullName evidence="11">ZP domain-containing protein</fullName>
    </submittedName>
</protein>
<keyword evidence="2" id="KW-0193">Cuticle</keyword>
<evidence type="ECO:0000256" key="3">
    <source>
        <dbReference type="ARBA" id="ARBA00022475"/>
    </source>
</evidence>
<accession>A0A1I7XEW7</accession>
<dbReference type="Pfam" id="PF25301">
    <property type="entry name" value="CUT_C"/>
    <property type="match status" value="1"/>
</dbReference>
<keyword evidence="6 8" id="KW-1133">Transmembrane helix</keyword>
<keyword evidence="4 8" id="KW-0812">Transmembrane</keyword>